<keyword evidence="6 7" id="KW-0472">Membrane</keyword>
<comment type="caution">
    <text evidence="8">The sequence shown here is derived from an EMBL/GenBank/DDBJ whole genome shotgun (WGS) entry which is preliminary data.</text>
</comment>
<evidence type="ECO:0000256" key="5">
    <source>
        <dbReference type="ARBA" id="ARBA00023065"/>
    </source>
</evidence>
<keyword evidence="4 7" id="KW-1133">Transmembrane helix</keyword>
<dbReference type="AlphaFoldDB" id="A0A9W7GKW9"/>
<sequence length="388" mass="42596">MKVYPKPFCGLLSFNVVGSPFPRIILYSSLITCLSGVLEASDFQLVTSSRTLNGSTGFIHPYPFQIWAFLVGFGLIFRTNLAYGRYWDARLSLSVVSSKWSDAALQFKSFLRKVPKTEGGGEGGSEDDHAKRLRELNESFIHGISLLHALSIMALRGDDVTSSGKSSNIVTDYPSVSLPSYQSSFPPFPSPPLDSSTTLPRTSRLVLIFFPRFTPLHNAYVASLNPLPVLYPLKPSDLKVFNLSPTTPGLPASVQTMRLHNIAVAALQEGDLDIPPPVFTRLLQVLSEGTLGFQRALSIADTPFPFPYAQAITVMVWSFCLSVPFIISAFVEGVVLACVGTFLTVTSYLALNQVAREIEEPFGADPNHLPLAWMQWAFNRRISVAAEL</sequence>
<dbReference type="PANTHER" id="PTHR33281:SF20">
    <property type="match status" value="1"/>
</dbReference>
<keyword evidence="3 7" id="KW-0812">Transmembrane</keyword>
<evidence type="ECO:0000256" key="2">
    <source>
        <dbReference type="ARBA" id="ARBA00022448"/>
    </source>
</evidence>
<gene>
    <name evidence="8" type="ORF">TrCOL_g9484</name>
</gene>
<accession>A0A9W7GKW9</accession>
<evidence type="ECO:0000256" key="3">
    <source>
        <dbReference type="ARBA" id="ARBA00022692"/>
    </source>
</evidence>
<proteinExistence type="predicted"/>
<dbReference type="Pfam" id="PF25539">
    <property type="entry name" value="Bestrophin_2"/>
    <property type="match status" value="1"/>
</dbReference>
<organism evidence="8 9">
    <name type="scientific">Triparma columacea</name>
    <dbReference type="NCBI Taxonomy" id="722753"/>
    <lineage>
        <taxon>Eukaryota</taxon>
        <taxon>Sar</taxon>
        <taxon>Stramenopiles</taxon>
        <taxon>Ochrophyta</taxon>
        <taxon>Bolidophyceae</taxon>
        <taxon>Parmales</taxon>
        <taxon>Triparmaceae</taxon>
        <taxon>Triparma</taxon>
    </lineage>
</organism>
<protein>
    <submittedName>
        <fullName evidence="8">Uncharacterized protein</fullName>
    </submittedName>
</protein>
<comment type="subcellular location">
    <subcellularLocation>
        <location evidence="1">Membrane</location>
        <topology evidence="1">Multi-pass membrane protein</topology>
    </subcellularLocation>
</comment>
<dbReference type="Proteomes" id="UP001165065">
    <property type="component" value="Unassembled WGS sequence"/>
</dbReference>
<evidence type="ECO:0000256" key="4">
    <source>
        <dbReference type="ARBA" id="ARBA00022989"/>
    </source>
</evidence>
<evidence type="ECO:0000313" key="8">
    <source>
        <dbReference type="EMBL" id="GMI46789.1"/>
    </source>
</evidence>
<reference evidence="9" key="1">
    <citation type="journal article" date="2023" name="Commun. Biol.">
        <title>Genome analysis of Parmales, the sister group of diatoms, reveals the evolutionary specialization of diatoms from phago-mixotrophs to photoautotrophs.</title>
        <authorList>
            <person name="Ban H."/>
            <person name="Sato S."/>
            <person name="Yoshikawa S."/>
            <person name="Yamada K."/>
            <person name="Nakamura Y."/>
            <person name="Ichinomiya M."/>
            <person name="Sato N."/>
            <person name="Blanc-Mathieu R."/>
            <person name="Endo H."/>
            <person name="Kuwata A."/>
            <person name="Ogata H."/>
        </authorList>
    </citation>
    <scope>NUCLEOTIDE SEQUENCE [LARGE SCALE GENOMIC DNA]</scope>
</reference>
<dbReference type="GO" id="GO:0005254">
    <property type="term" value="F:chloride channel activity"/>
    <property type="evidence" value="ECO:0007669"/>
    <property type="project" value="InterPro"/>
</dbReference>
<evidence type="ECO:0000256" key="1">
    <source>
        <dbReference type="ARBA" id="ARBA00004141"/>
    </source>
</evidence>
<name>A0A9W7GKW9_9STRA</name>
<keyword evidence="9" id="KW-1185">Reference proteome</keyword>
<dbReference type="OrthoDB" id="41192at2759"/>
<keyword evidence="5" id="KW-0406">Ion transport</keyword>
<evidence type="ECO:0000313" key="9">
    <source>
        <dbReference type="Proteomes" id="UP001165065"/>
    </source>
</evidence>
<dbReference type="PANTHER" id="PTHR33281">
    <property type="entry name" value="UPF0187 PROTEIN YNEE"/>
    <property type="match status" value="1"/>
</dbReference>
<dbReference type="EMBL" id="BRYA01000312">
    <property type="protein sequence ID" value="GMI46789.1"/>
    <property type="molecule type" value="Genomic_DNA"/>
</dbReference>
<dbReference type="GO" id="GO:0016020">
    <property type="term" value="C:membrane"/>
    <property type="evidence" value="ECO:0007669"/>
    <property type="project" value="UniProtKB-SubCell"/>
</dbReference>
<feature type="transmembrane region" description="Helical" evidence="7">
    <location>
        <begin position="308"/>
        <end position="327"/>
    </location>
</feature>
<keyword evidence="2" id="KW-0813">Transport</keyword>
<evidence type="ECO:0000256" key="6">
    <source>
        <dbReference type="ARBA" id="ARBA00023136"/>
    </source>
</evidence>
<dbReference type="InterPro" id="IPR044669">
    <property type="entry name" value="YneE/VCCN1/2-like"/>
</dbReference>
<evidence type="ECO:0000256" key="7">
    <source>
        <dbReference type="SAM" id="Phobius"/>
    </source>
</evidence>